<evidence type="ECO:0000313" key="2">
    <source>
        <dbReference type="EMBL" id="SOB94790.1"/>
    </source>
</evidence>
<proteinExistence type="predicted"/>
<protein>
    <submittedName>
        <fullName evidence="2">Uncharacterized protein</fullName>
    </submittedName>
</protein>
<feature type="region of interest" description="Disordered" evidence="1">
    <location>
        <begin position="1"/>
        <end position="22"/>
    </location>
</feature>
<dbReference type="EMBL" id="OBMM01000001">
    <property type="protein sequence ID" value="SOB94790.1"/>
    <property type="molecule type" value="Genomic_DNA"/>
</dbReference>
<evidence type="ECO:0000256" key="1">
    <source>
        <dbReference type="SAM" id="MobiDB-lite"/>
    </source>
</evidence>
<accession>A0A285RL38</accession>
<evidence type="ECO:0000313" key="3">
    <source>
        <dbReference type="Proteomes" id="UP000219068"/>
    </source>
</evidence>
<sequence>MASYQKLSRTTPGTSPRDRQFEPAYEKWRRDDLYYLAKQHGIENRADMSTDELARALRDIR</sequence>
<dbReference type="AlphaFoldDB" id="A0A285RL38"/>
<gene>
    <name evidence="2" type="ORF">SAMN05428964_1011226</name>
</gene>
<organism evidence="2 3">
    <name type="scientific">Thalassospira xiamenensis</name>
    <dbReference type="NCBI Taxonomy" id="220697"/>
    <lineage>
        <taxon>Bacteria</taxon>
        <taxon>Pseudomonadati</taxon>
        <taxon>Pseudomonadota</taxon>
        <taxon>Alphaproteobacteria</taxon>
        <taxon>Rhodospirillales</taxon>
        <taxon>Thalassospiraceae</taxon>
        <taxon>Thalassospira</taxon>
    </lineage>
</organism>
<dbReference type="RefSeq" id="WP_082824839.1">
    <property type="nucleotide sequence ID" value="NZ_JALLPZ010000001.1"/>
</dbReference>
<feature type="compositionally biased region" description="Polar residues" evidence="1">
    <location>
        <begin position="1"/>
        <end position="14"/>
    </location>
</feature>
<reference evidence="2 3" key="1">
    <citation type="submission" date="2017-08" db="EMBL/GenBank/DDBJ databases">
        <authorList>
            <person name="de Groot N.N."/>
        </authorList>
    </citation>
    <scope>NUCLEOTIDE SEQUENCE [LARGE SCALE GENOMIC DNA]</scope>
    <source>
        <strain evidence="2 3">USBA 78</strain>
    </source>
</reference>
<name>A0A285RL38_9PROT</name>
<dbReference type="Proteomes" id="UP000219068">
    <property type="component" value="Unassembled WGS sequence"/>
</dbReference>